<name>A0A1Y1VK21_9FUNG</name>
<evidence type="ECO:0000313" key="2">
    <source>
        <dbReference type="EMBL" id="ORX58432.1"/>
    </source>
</evidence>
<gene>
    <name evidence="2" type="ORF">BCR36DRAFT_343628</name>
</gene>
<keyword evidence="1" id="KW-0812">Transmembrane</keyword>
<evidence type="ECO:0008006" key="4">
    <source>
        <dbReference type="Google" id="ProtNLM"/>
    </source>
</evidence>
<evidence type="ECO:0000256" key="1">
    <source>
        <dbReference type="SAM" id="Phobius"/>
    </source>
</evidence>
<dbReference type="InterPro" id="IPR014867">
    <property type="entry name" value="Spore_coat_CotH_CotH2/3/7"/>
</dbReference>
<sequence>MNLPIDTTLAGTENLNFQREPPTDPNTSSTLNEIFGVKYTVGDSLIKGFPRVFPKRKAFEKYSLLYQEGQVPNIRAQCSQADYNTLVTSVQTELTMNNCTLTFISPYEEIYYPDISLSIAGMGSRGFKKRPFKVEITGGGGEEDNIYKRSTFKLRNLVYDCTYIKNKLAIDIETSLSMASGQDGFARFYVNNQPFGLYDLFDPLKKKFIKQYFHEGEQDPKLGVLYKCKTNGGIRYYMEVISQLSNIYTVDIVPDDADPLLYTGEEDIMGLLNFINNELDTASVDRIKEVIDLDLLLKTFIVEYLVDHRDGFLIGGNNFNIYKNYQTGRYHIWSYDFDATFGKFQTWPTTTTFDAYMKIPDDYTKNRPAGEVRPQYNPLAQKLLAKPEIKQQFDSLLLEISTKLFNPQAMNPRIQYFQEFLKHHIYWDISHTATLPTQKFQNTDNLDPFTMTSIAQGYSSQAYSCSADASGLYEYIQARSQTILTSLGGVAENIDVNTLSGKDLVGLLIESIDDDGDSKSKTDTSSNALHYFTSLSISSIISITLLILFLY</sequence>
<dbReference type="AlphaFoldDB" id="A0A1Y1VK21"/>
<feature type="transmembrane region" description="Helical" evidence="1">
    <location>
        <begin position="528"/>
        <end position="550"/>
    </location>
</feature>
<dbReference type="Proteomes" id="UP000193719">
    <property type="component" value="Unassembled WGS sequence"/>
</dbReference>
<reference evidence="2 3" key="1">
    <citation type="submission" date="2016-08" db="EMBL/GenBank/DDBJ databases">
        <title>Genomes of anaerobic fungi encode conserved fungal cellulosomes for biomass hydrolysis.</title>
        <authorList>
            <consortium name="DOE Joint Genome Institute"/>
            <person name="Haitjema C.H."/>
            <person name="Gilmore S.P."/>
            <person name="Henske J.K."/>
            <person name="Solomon K.V."/>
            <person name="De Groot R."/>
            <person name="Kuo A."/>
            <person name="Mondo S.J."/>
            <person name="Salamov A.A."/>
            <person name="Labutti K."/>
            <person name="Zhao Z."/>
            <person name="Chiniquy J."/>
            <person name="Barry K."/>
            <person name="Brewer H.M."/>
            <person name="Purvine S.O."/>
            <person name="Wright A.T."/>
            <person name="Boxma B."/>
            <person name="Van Alen T."/>
            <person name="Hackstein J.H."/>
            <person name="Baker S.E."/>
            <person name="Grigoriev I.V."/>
            <person name="O'Malley M.A."/>
        </authorList>
    </citation>
    <scope>NUCLEOTIDE SEQUENCE [LARGE SCALE GENOMIC DNA]</scope>
    <source>
        <strain evidence="3">finn</strain>
    </source>
</reference>
<reference evidence="2 3" key="2">
    <citation type="submission" date="2016-08" db="EMBL/GenBank/DDBJ databases">
        <title>Pervasive Adenine N6-methylation of Active Genes in Fungi.</title>
        <authorList>
            <consortium name="DOE Joint Genome Institute"/>
            <person name="Mondo S.J."/>
            <person name="Dannebaum R.O."/>
            <person name="Kuo R.C."/>
            <person name="Labutti K."/>
            <person name="Haridas S."/>
            <person name="Kuo A."/>
            <person name="Salamov A."/>
            <person name="Ahrendt S.R."/>
            <person name="Lipzen A."/>
            <person name="Sullivan W."/>
            <person name="Andreopoulos W.B."/>
            <person name="Clum A."/>
            <person name="Lindquist E."/>
            <person name="Daum C."/>
            <person name="Ramamoorthy G.K."/>
            <person name="Gryganskyi A."/>
            <person name="Culley D."/>
            <person name="Magnuson J.K."/>
            <person name="James T.Y."/>
            <person name="O'Malley M.A."/>
            <person name="Stajich J.E."/>
            <person name="Spatafora J.W."/>
            <person name="Visel A."/>
            <person name="Grigoriev I.V."/>
        </authorList>
    </citation>
    <scope>NUCLEOTIDE SEQUENCE [LARGE SCALE GENOMIC DNA]</scope>
    <source>
        <strain evidence="3">finn</strain>
    </source>
</reference>
<comment type="caution">
    <text evidence="2">The sequence shown here is derived from an EMBL/GenBank/DDBJ whole genome shotgun (WGS) entry which is preliminary data.</text>
</comment>
<protein>
    <recommendedName>
        <fullName evidence="4">Coth-domain-containing protein</fullName>
    </recommendedName>
</protein>
<keyword evidence="1" id="KW-0472">Membrane</keyword>
<dbReference type="OrthoDB" id="10267127at2759"/>
<dbReference type="PANTHER" id="PTHR40050">
    <property type="entry name" value="INNER SPORE COAT PROTEIN H"/>
    <property type="match status" value="1"/>
</dbReference>
<dbReference type="PANTHER" id="PTHR40050:SF1">
    <property type="entry name" value="INNER SPORE COAT PROTEIN H"/>
    <property type="match status" value="1"/>
</dbReference>
<keyword evidence="3" id="KW-1185">Reference proteome</keyword>
<accession>A0A1Y1VK21</accession>
<proteinExistence type="predicted"/>
<keyword evidence="1" id="KW-1133">Transmembrane helix</keyword>
<dbReference type="EMBL" id="MCFH01000004">
    <property type="protein sequence ID" value="ORX58432.1"/>
    <property type="molecule type" value="Genomic_DNA"/>
</dbReference>
<organism evidence="2 3">
    <name type="scientific">Piromyces finnis</name>
    <dbReference type="NCBI Taxonomy" id="1754191"/>
    <lineage>
        <taxon>Eukaryota</taxon>
        <taxon>Fungi</taxon>
        <taxon>Fungi incertae sedis</taxon>
        <taxon>Chytridiomycota</taxon>
        <taxon>Chytridiomycota incertae sedis</taxon>
        <taxon>Neocallimastigomycetes</taxon>
        <taxon>Neocallimastigales</taxon>
        <taxon>Neocallimastigaceae</taxon>
        <taxon>Piromyces</taxon>
    </lineage>
</organism>
<evidence type="ECO:0000313" key="3">
    <source>
        <dbReference type="Proteomes" id="UP000193719"/>
    </source>
</evidence>
<dbReference type="Pfam" id="PF08757">
    <property type="entry name" value="CotH"/>
    <property type="match status" value="1"/>
</dbReference>